<keyword evidence="4" id="KW-1185">Reference proteome</keyword>
<dbReference type="RefSeq" id="WP_377099751.1">
    <property type="nucleotide sequence ID" value="NZ_JBHTHU010000006.1"/>
</dbReference>
<feature type="transmembrane region" description="Helical" evidence="1">
    <location>
        <begin position="36"/>
        <end position="58"/>
    </location>
</feature>
<proteinExistence type="predicted"/>
<protein>
    <submittedName>
        <fullName evidence="3">EamA family transporter</fullName>
    </submittedName>
</protein>
<feature type="transmembrane region" description="Helical" evidence="1">
    <location>
        <begin position="106"/>
        <end position="126"/>
    </location>
</feature>
<reference evidence="4" key="1">
    <citation type="journal article" date="2019" name="Int. J. Syst. Evol. Microbiol.">
        <title>The Global Catalogue of Microorganisms (GCM) 10K type strain sequencing project: providing services to taxonomists for standard genome sequencing and annotation.</title>
        <authorList>
            <consortium name="The Broad Institute Genomics Platform"/>
            <consortium name="The Broad Institute Genome Sequencing Center for Infectious Disease"/>
            <person name="Wu L."/>
            <person name="Ma J."/>
        </authorList>
    </citation>
    <scope>NUCLEOTIDE SEQUENCE [LARGE SCALE GENOMIC DNA]</scope>
    <source>
        <strain evidence="4">CCUG 63418</strain>
    </source>
</reference>
<dbReference type="EMBL" id="JBHTHU010000006">
    <property type="protein sequence ID" value="MFD0750461.1"/>
    <property type="molecule type" value="Genomic_DNA"/>
</dbReference>
<feature type="domain" description="EamA" evidence="2">
    <location>
        <begin position="6"/>
        <end position="149"/>
    </location>
</feature>
<feature type="transmembrane region" description="Helical" evidence="1">
    <location>
        <begin position="269"/>
        <end position="287"/>
    </location>
</feature>
<dbReference type="SUPFAM" id="SSF103481">
    <property type="entry name" value="Multidrug resistance efflux transporter EmrE"/>
    <property type="match status" value="2"/>
</dbReference>
<evidence type="ECO:0000313" key="3">
    <source>
        <dbReference type="EMBL" id="MFD0750461.1"/>
    </source>
</evidence>
<dbReference type="InterPro" id="IPR037185">
    <property type="entry name" value="EmrE-like"/>
</dbReference>
<organism evidence="3 4">
    <name type="scientific">Mucilaginibacter calamicampi</name>
    <dbReference type="NCBI Taxonomy" id="1302352"/>
    <lineage>
        <taxon>Bacteria</taxon>
        <taxon>Pseudomonadati</taxon>
        <taxon>Bacteroidota</taxon>
        <taxon>Sphingobacteriia</taxon>
        <taxon>Sphingobacteriales</taxon>
        <taxon>Sphingobacteriaceae</taxon>
        <taxon>Mucilaginibacter</taxon>
    </lineage>
</organism>
<accession>A0ABW2YVI7</accession>
<dbReference type="InterPro" id="IPR000620">
    <property type="entry name" value="EamA_dom"/>
</dbReference>
<feature type="domain" description="EamA" evidence="2">
    <location>
        <begin position="161"/>
        <end position="286"/>
    </location>
</feature>
<dbReference type="PANTHER" id="PTHR22911">
    <property type="entry name" value="ACYL-MALONYL CONDENSING ENZYME-RELATED"/>
    <property type="match status" value="1"/>
</dbReference>
<evidence type="ECO:0000256" key="1">
    <source>
        <dbReference type="SAM" id="Phobius"/>
    </source>
</evidence>
<feature type="transmembrane region" description="Helical" evidence="1">
    <location>
        <begin position="6"/>
        <end position="24"/>
    </location>
</feature>
<evidence type="ECO:0000313" key="4">
    <source>
        <dbReference type="Proteomes" id="UP001596958"/>
    </source>
</evidence>
<keyword evidence="1" id="KW-0812">Transmembrane</keyword>
<name>A0ABW2YVI7_9SPHI</name>
<keyword evidence="1" id="KW-1133">Transmembrane helix</keyword>
<evidence type="ECO:0000259" key="2">
    <source>
        <dbReference type="Pfam" id="PF00892"/>
    </source>
</evidence>
<feature type="transmembrane region" description="Helical" evidence="1">
    <location>
        <begin position="246"/>
        <end position="263"/>
    </location>
</feature>
<dbReference type="Proteomes" id="UP001596958">
    <property type="component" value="Unassembled WGS sequence"/>
</dbReference>
<feature type="transmembrane region" description="Helical" evidence="1">
    <location>
        <begin position="182"/>
        <end position="201"/>
    </location>
</feature>
<comment type="caution">
    <text evidence="3">The sequence shown here is derived from an EMBL/GenBank/DDBJ whole genome shotgun (WGS) entry which is preliminary data.</text>
</comment>
<keyword evidence="1" id="KW-0472">Membrane</keyword>
<gene>
    <name evidence="3" type="ORF">ACFQZS_09930</name>
</gene>
<feature type="transmembrane region" description="Helical" evidence="1">
    <location>
        <begin position="78"/>
        <end position="99"/>
    </location>
</feature>
<dbReference type="Pfam" id="PF00892">
    <property type="entry name" value="EamA"/>
    <property type="match status" value="2"/>
</dbReference>
<feature type="transmembrane region" description="Helical" evidence="1">
    <location>
        <begin position="213"/>
        <end position="234"/>
    </location>
</feature>
<dbReference type="PANTHER" id="PTHR22911:SF137">
    <property type="entry name" value="SOLUTE CARRIER FAMILY 35 MEMBER G2-RELATED"/>
    <property type="match status" value="1"/>
</dbReference>
<sequence>MNNSKYYLSAIVAYVIWGFFSLVLKPLAIYPSVDILFYRVFSCAFLMLLIVALFKRQAFNDAVATYKGLPANGKRKALWLNIGGSVLLSFNWFSFIYVMNHISVKAAALAYLVCPVLTTLLAWSILREKLTKLQWGAVGISLLSCVLLSYANIIDMVYSSVVGLSYAAYLVSQRRNVGFDRFLVLTFHITLSAIFLLPFYPAFGGPMPTAEKFYIYILIIAVLFTIIPLLLNLYGLKGLGSSTLGMLLNINPIIGFTLAAFIYHEHISGVQIVCYSMVFIAVVVFNAGQIWGGKRKIVE</sequence>